<name>A0A8S1S9J1_9CILI</name>
<gene>
    <name evidence="1" type="ORF">PPENT_87.1.T0040569</name>
</gene>
<evidence type="ECO:0000313" key="1">
    <source>
        <dbReference type="EMBL" id="CAD8136072.1"/>
    </source>
</evidence>
<reference evidence="1" key="1">
    <citation type="submission" date="2021-01" db="EMBL/GenBank/DDBJ databases">
        <authorList>
            <consortium name="Genoscope - CEA"/>
            <person name="William W."/>
        </authorList>
    </citation>
    <scope>NUCLEOTIDE SEQUENCE</scope>
</reference>
<protein>
    <submittedName>
        <fullName evidence="1">Uncharacterized protein</fullName>
    </submittedName>
</protein>
<evidence type="ECO:0000313" key="2">
    <source>
        <dbReference type="Proteomes" id="UP000689195"/>
    </source>
</evidence>
<dbReference type="AlphaFoldDB" id="A0A8S1S9J1"/>
<accession>A0A8S1S9J1</accession>
<dbReference type="Proteomes" id="UP000689195">
    <property type="component" value="Unassembled WGS sequence"/>
</dbReference>
<sequence>MVKKLIKLLVVNTISKDKKWQSGQNNLRFRYWNQSTSEGKCNKQGLRVGK</sequence>
<keyword evidence="2" id="KW-1185">Reference proteome</keyword>
<organism evidence="1 2">
    <name type="scientific">Paramecium pentaurelia</name>
    <dbReference type="NCBI Taxonomy" id="43138"/>
    <lineage>
        <taxon>Eukaryota</taxon>
        <taxon>Sar</taxon>
        <taxon>Alveolata</taxon>
        <taxon>Ciliophora</taxon>
        <taxon>Intramacronucleata</taxon>
        <taxon>Oligohymenophorea</taxon>
        <taxon>Peniculida</taxon>
        <taxon>Parameciidae</taxon>
        <taxon>Paramecium</taxon>
    </lineage>
</organism>
<proteinExistence type="predicted"/>
<dbReference type="EMBL" id="CAJJDO010000004">
    <property type="protein sequence ID" value="CAD8136072.1"/>
    <property type="molecule type" value="Genomic_DNA"/>
</dbReference>
<comment type="caution">
    <text evidence="1">The sequence shown here is derived from an EMBL/GenBank/DDBJ whole genome shotgun (WGS) entry which is preliminary data.</text>
</comment>